<dbReference type="eggNOG" id="ENOG502ZIR3">
    <property type="taxonomic scope" value="Bacteria"/>
</dbReference>
<dbReference type="Pfam" id="PF11066">
    <property type="entry name" value="DUF2867"/>
    <property type="match status" value="1"/>
</dbReference>
<accession>G7TKW8</accession>
<evidence type="ECO:0008006" key="3">
    <source>
        <dbReference type="Google" id="ProtNLM"/>
    </source>
</evidence>
<dbReference type="KEGG" id="xor:XOC_1656"/>
<evidence type="ECO:0000313" key="2">
    <source>
        <dbReference type="Proteomes" id="UP000008851"/>
    </source>
</evidence>
<name>G7TKW8_XANOB</name>
<proteinExistence type="predicted"/>
<reference evidence="1 2" key="1">
    <citation type="journal article" date="2011" name="J. Bacteriol.">
        <title>Two new complete genome sequences offer insight into host and tissue specificity of plant pathogenic Xanthomonas spp.</title>
        <authorList>
            <person name="Bogdanove A.J."/>
            <person name="Koebnik R."/>
            <person name="Lu H."/>
            <person name="Furutani A."/>
            <person name="Angiuoli S.V."/>
            <person name="Patil P.B."/>
            <person name="Van Sluys M.A."/>
            <person name="Ryan R.P."/>
            <person name="Meyer D.F."/>
            <person name="Han S.W."/>
            <person name="Aparna G."/>
            <person name="Rajaram M."/>
            <person name="Delcher A.L."/>
            <person name="Phillippy A.M."/>
            <person name="Puiu D."/>
            <person name="Schatz M.C."/>
            <person name="Shumway M."/>
            <person name="Sommer D.D."/>
            <person name="Trapnell C."/>
            <person name="Benahmed F."/>
            <person name="Dimitrov G."/>
            <person name="Madupu R."/>
            <person name="Radune D."/>
            <person name="Sullivan S."/>
            <person name="Jha G."/>
            <person name="Ishihara H."/>
            <person name="Lee S.W."/>
            <person name="Pandey A."/>
            <person name="Sharma V."/>
            <person name="Sriariyanun M."/>
            <person name="Szurek B."/>
            <person name="Vera-Cruz C.M."/>
            <person name="Dorman K.S."/>
            <person name="Ronald P.C."/>
            <person name="Verdier V."/>
            <person name="Dow J.M."/>
            <person name="Sonti R.V."/>
            <person name="Tsuge S."/>
            <person name="Brendel V.P."/>
            <person name="Rabinowicz P.D."/>
            <person name="Leach J.E."/>
            <person name="White F.F."/>
            <person name="Salzberg S.L."/>
        </authorList>
    </citation>
    <scope>NUCLEOTIDE SEQUENCE [LARGE SCALE GENOMIC DNA]</scope>
    <source>
        <strain evidence="1 2">BLS256</strain>
    </source>
</reference>
<gene>
    <name evidence="1" type="ORF">XOC_1656</name>
</gene>
<dbReference type="Proteomes" id="UP000008851">
    <property type="component" value="Chromosome"/>
</dbReference>
<dbReference type="HOGENOM" id="CLU_167354_0_0_6"/>
<sequence>MSGLMRLRNLMVKPLGLRTSHLGCPVSSLLDPSAAQRFAGRFPVLAQRSDADRLHVQIVLGADDKHLRFRSSVALRRVGTHDIELIMATQVSCRNWFGRVYMACIHYAHHHYIMPTMLRAAVGRVLHSDPVTSQAWPAQPA</sequence>
<dbReference type="AlphaFoldDB" id="G7TKW8"/>
<dbReference type="InterPro" id="IPR021295">
    <property type="entry name" value="DUF2867"/>
</dbReference>
<evidence type="ECO:0000313" key="1">
    <source>
        <dbReference type="EMBL" id="AEQ95824.1"/>
    </source>
</evidence>
<dbReference type="EMBL" id="CP003057">
    <property type="protein sequence ID" value="AEQ95824.1"/>
    <property type="molecule type" value="Genomic_DNA"/>
</dbReference>
<protein>
    <recommendedName>
        <fullName evidence="3">DUF2867 domain-containing protein</fullName>
    </recommendedName>
</protein>
<organism evidence="1 2">
    <name type="scientific">Xanthomonas oryzae pv. oryzicola (strain BLS256)</name>
    <dbReference type="NCBI Taxonomy" id="383407"/>
    <lineage>
        <taxon>Bacteria</taxon>
        <taxon>Pseudomonadati</taxon>
        <taxon>Pseudomonadota</taxon>
        <taxon>Gammaproteobacteria</taxon>
        <taxon>Lysobacterales</taxon>
        <taxon>Lysobacteraceae</taxon>
        <taxon>Xanthomonas</taxon>
    </lineage>
</organism>